<gene>
    <name evidence="2" type="ORF">TTHERM_00474860</name>
</gene>
<keyword evidence="3" id="KW-1185">Reference proteome</keyword>
<feature type="region of interest" description="Disordered" evidence="1">
    <location>
        <begin position="470"/>
        <end position="501"/>
    </location>
</feature>
<evidence type="ECO:0000313" key="3">
    <source>
        <dbReference type="Proteomes" id="UP000009168"/>
    </source>
</evidence>
<dbReference type="RefSeq" id="XP_001023968.1">
    <property type="nucleotide sequence ID" value="XM_001023968.1"/>
</dbReference>
<dbReference type="eggNOG" id="ENOG502SZV1">
    <property type="taxonomic scope" value="Eukaryota"/>
</dbReference>
<dbReference type="AlphaFoldDB" id="I7MM03"/>
<protein>
    <recommendedName>
        <fullName evidence="4">ENTH domain-containing protein</fullName>
    </recommendedName>
</protein>
<evidence type="ECO:0000313" key="2">
    <source>
        <dbReference type="EMBL" id="EAS03723.1"/>
    </source>
</evidence>
<dbReference type="GeneID" id="7841970"/>
<dbReference type="InParanoid" id="I7MM03"/>
<accession>I7MM03</accession>
<dbReference type="SUPFAM" id="SSF89009">
    <property type="entry name" value="GAT-like domain"/>
    <property type="match status" value="1"/>
</dbReference>
<dbReference type="EMBL" id="GG662472">
    <property type="protein sequence ID" value="EAS03723.1"/>
    <property type="molecule type" value="Genomic_DNA"/>
</dbReference>
<feature type="compositionally biased region" description="Basic and acidic residues" evidence="1">
    <location>
        <begin position="481"/>
        <end position="501"/>
    </location>
</feature>
<evidence type="ECO:0008006" key="4">
    <source>
        <dbReference type="Google" id="ProtNLM"/>
    </source>
</evidence>
<reference evidence="3" key="1">
    <citation type="journal article" date="2006" name="PLoS Biol.">
        <title>Macronuclear genome sequence of the ciliate Tetrahymena thermophila, a model eukaryote.</title>
        <authorList>
            <person name="Eisen J.A."/>
            <person name="Coyne R.S."/>
            <person name="Wu M."/>
            <person name="Wu D."/>
            <person name="Thiagarajan M."/>
            <person name="Wortman J.R."/>
            <person name="Badger J.H."/>
            <person name="Ren Q."/>
            <person name="Amedeo P."/>
            <person name="Jones K.M."/>
            <person name="Tallon L.J."/>
            <person name="Delcher A.L."/>
            <person name="Salzberg S.L."/>
            <person name="Silva J.C."/>
            <person name="Haas B.J."/>
            <person name="Majoros W.H."/>
            <person name="Farzad M."/>
            <person name="Carlton J.M."/>
            <person name="Smith R.K. Jr."/>
            <person name="Garg J."/>
            <person name="Pearlman R.E."/>
            <person name="Karrer K.M."/>
            <person name="Sun L."/>
            <person name="Manning G."/>
            <person name="Elde N.C."/>
            <person name="Turkewitz A.P."/>
            <person name="Asai D.J."/>
            <person name="Wilkes D.E."/>
            <person name="Wang Y."/>
            <person name="Cai H."/>
            <person name="Collins K."/>
            <person name="Stewart B.A."/>
            <person name="Lee S.R."/>
            <person name="Wilamowska K."/>
            <person name="Weinberg Z."/>
            <person name="Ruzzo W.L."/>
            <person name="Wloga D."/>
            <person name="Gaertig J."/>
            <person name="Frankel J."/>
            <person name="Tsao C.-C."/>
            <person name="Gorovsky M.A."/>
            <person name="Keeling P.J."/>
            <person name="Waller R.F."/>
            <person name="Patron N.J."/>
            <person name="Cherry J.M."/>
            <person name="Stover N.A."/>
            <person name="Krieger C.J."/>
            <person name="del Toro C."/>
            <person name="Ryder H.F."/>
            <person name="Williamson S.C."/>
            <person name="Barbeau R.A."/>
            <person name="Hamilton E.P."/>
            <person name="Orias E."/>
        </authorList>
    </citation>
    <scope>NUCLEOTIDE SEQUENCE [LARGE SCALE GENOMIC DNA]</scope>
    <source>
        <strain evidence="3">SB210</strain>
    </source>
</reference>
<proteinExistence type="predicted"/>
<organism evidence="2 3">
    <name type="scientific">Tetrahymena thermophila (strain SB210)</name>
    <dbReference type="NCBI Taxonomy" id="312017"/>
    <lineage>
        <taxon>Eukaryota</taxon>
        <taxon>Sar</taxon>
        <taxon>Alveolata</taxon>
        <taxon>Ciliophora</taxon>
        <taxon>Intramacronucleata</taxon>
        <taxon>Oligohymenophorea</taxon>
        <taxon>Hymenostomatida</taxon>
        <taxon>Tetrahymenina</taxon>
        <taxon>Tetrahymenidae</taxon>
        <taxon>Tetrahymena</taxon>
    </lineage>
</organism>
<sequence>MSKFFSGLFNSFIKHQTPIEKAFKNTCFLKENFDEIDYDDLLKVLSFLNGKTEVKQQEAIHLFFQYFKDNQDLSLQRRLKFLALIHKSIKKIGFDFAEEFLSIKPNCLREKTNLSQLSQKQAKQKQMVFHYMDIESWLEEYLIKHYYDYLMRMSLNLETYKTCMQGCEKDTNPNNHSSQNGDMQQYFNQQQQQQQNQSKNGNNQMNNTLKIIILFKVNNLVNFLIKLQKQFYIIFTEFKFISIAKDIAYMVLKDCIIYYNYMHKQIMQMVNNYESMLEQDQMQFYELFIELIKLNSALHDFGKLRKFFDEEDSIEQPLTLNITKERARQIDRNHRKIVLRNEEIQRDRKLKLQKMQSADNGQGGHQRTFSTSSYGKRLGVFPKGSMTSRCMSWKPNEQICEVTNDDEDDEAFKSKFKINPKKGLHSHQPSLINGVSELRVPNLHLEHMYGNQSEYIDYSNGYNTDRIMYRGQKDTVDEDKSESTKETKKDDTFNNKNDMKE</sequence>
<evidence type="ECO:0000256" key="1">
    <source>
        <dbReference type="SAM" id="MobiDB-lite"/>
    </source>
</evidence>
<name>I7MM03_TETTS</name>
<dbReference type="KEGG" id="tet:TTHERM_00474860"/>
<dbReference type="HOGENOM" id="CLU_544584_0_0_1"/>
<dbReference type="Proteomes" id="UP000009168">
    <property type="component" value="Unassembled WGS sequence"/>
</dbReference>